<dbReference type="Gene3D" id="3.20.20.80">
    <property type="entry name" value="Glycosidases"/>
    <property type="match status" value="1"/>
</dbReference>
<dbReference type="InterPro" id="IPR017853">
    <property type="entry name" value="GH"/>
</dbReference>
<feature type="domain" description="Glycoside hydrolase family 20 catalytic" evidence="8">
    <location>
        <begin position="202"/>
        <end position="524"/>
    </location>
</feature>
<protein>
    <recommendedName>
        <fullName evidence="6">Beta-hexosaminidase</fullName>
        <ecNumber evidence="6">3.2.1.52</ecNumber>
    </recommendedName>
</protein>
<accession>A0ABP1Q4V6</accession>
<evidence type="ECO:0000256" key="6">
    <source>
        <dbReference type="PIRNR" id="PIRNR001093"/>
    </source>
</evidence>
<dbReference type="PIRSF" id="PIRSF001093">
    <property type="entry name" value="B-hxosamndse_ab_euk"/>
    <property type="match status" value="1"/>
</dbReference>
<reference evidence="10 11" key="1">
    <citation type="submission" date="2024-08" db="EMBL/GenBank/DDBJ databases">
        <authorList>
            <person name="Cucini C."/>
            <person name="Frati F."/>
        </authorList>
    </citation>
    <scope>NUCLEOTIDE SEQUENCE [LARGE SCALE GENOMIC DNA]</scope>
</reference>
<dbReference type="SUPFAM" id="SSF55545">
    <property type="entry name" value="beta-N-acetylhexosaminidase-like domain"/>
    <property type="match status" value="1"/>
</dbReference>
<evidence type="ECO:0000259" key="9">
    <source>
        <dbReference type="Pfam" id="PF14845"/>
    </source>
</evidence>
<dbReference type="EC" id="3.2.1.52" evidence="6"/>
<feature type="chain" id="PRO_5045509850" description="Beta-hexosaminidase" evidence="7">
    <location>
        <begin position="25"/>
        <end position="568"/>
    </location>
</feature>
<comment type="caution">
    <text evidence="10">The sequence shown here is derived from an EMBL/GenBank/DDBJ whole genome shotgun (WGS) entry which is preliminary data.</text>
</comment>
<gene>
    <name evidence="10" type="ORF">ODALV1_LOCUS7354</name>
</gene>
<name>A0ABP1Q4V6_9HEXA</name>
<dbReference type="InterPro" id="IPR015883">
    <property type="entry name" value="Glyco_hydro_20_cat"/>
</dbReference>
<keyword evidence="7" id="KW-0732">Signal</keyword>
<dbReference type="InterPro" id="IPR029019">
    <property type="entry name" value="HEX_eukaryotic_N"/>
</dbReference>
<dbReference type="CDD" id="cd06562">
    <property type="entry name" value="GH20_HexA_HexB-like"/>
    <property type="match status" value="1"/>
</dbReference>
<evidence type="ECO:0000256" key="7">
    <source>
        <dbReference type="SAM" id="SignalP"/>
    </source>
</evidence>
<organism evidence="10 11">
    <name type="scientific">Orchesella dallaii</name>
    <dbReference type="NCBI Taxonomy" id="48710"/>
    <lineage>
        <taxon>Eukaryota</taxon>
        <taxon>Metazoa</taxon>
        <taxon>Ecdysozoa</taxon>
        <taxon>Arthropoda</taxon>
        <taxon>Hexapoda</taxon>
        <taxon>Collembola</taxon>
        <taxon>Entomobryomorpha</taxon>
        <taxon>Entomobryoidea</taxon>
        <taxon>Orchesellidae</taxon>
        <taxon>Orchesellinae</taxon>
        <taxon>Orchesella</taxon>
    </lineage>
</organism>
<dbReference type="SUPFAM" id="SSF51445">
    <property type="entry name" value="(Trans)glycosidases"/>
    <property type="match status" value="1"/>
</dbReference>
<evidence type="ECO:0000256" key="2">
    <source>
        <dbReference type="ARBA" id="ARBA00006285"/>
    </source>
</evidence>
<sequence length="568" mass="65577">MRTGVDFPIFYFIVLLCMGTPGSSHLKKELSLEGYPSTYLPTRGEPWPKPQHVTKYGQLFMVVRPPVFRFETVRNTCDLVEDALKRYYALINRRHSTLQRFRNDKKNDAEKPWKGTPNYVGYLDVLKIDLMTPCEAYPNENMDESYELKIDTPDLVGQGLLVASSNWGILRGLETFSQLLYPTSDYAALQLNSTLLLDYPRFSYRSVLLDTSRHYLSKQVILENLDLMAMNKYNVFHWHIVDDQSFPYQSRVFPELSEKGAYHQYTHIYTQEDIADIIEFARRRGIRVIPEFDTPGHTRSWGYAWPDFLTECFTSRGQPDGTFGPINPLREDAYKKMAQLLEEVINVFPDSYLHLGGDEVDFDCWKSNPEIQNYMQSRNLTDYSILESAFMLEMMNIVKGLSPNTTYVIWQEVFDHGARAINKDAVISVWMGNQTEAGKELDRVTALGHRAILSSCWYLDYISTGRDWPKYYLCDPQNFNGTSAQKRLVIGGGAALWGEYVDSTNVTPRLWPRASATAERLWSSQTVNNTEEASHRLEEHRCRLVQRGFNVQPPNGPSHCLVDWNTRN</sequence>
<evidence type="ECO:0000256" key="1">
    <source>
        <dbReference type="ARBA" id="ARBA00001231"/>
    </source>
</evidence>
<dbReference type="EMBL" id="CAXLJM020000023">
    <property type="protein sequence ID" value="CAL8089385.1"/>
    <property type="molecule type" value="Genomic_DNA"/>
</dbReference>
<dbReference type="PRINTS" id="PR00738">
    <property type="entry name" value="GLHYDRLASE20"/>
</dbReference>
<feature type="domain" description="Beta-hexosaminidase eukaryotic type N-terminal" evidence="9">
    <location>
        <begin position="46"/>
        <end position="179"/>
    </location>
</feature>
<dbReference type="Proteomes" id="UP001642540">
    <property type="component" value="Unassembled WGS sequence"/>
</dbReference>
<dbReference type="InterPro" id="IPR029018">
    <property type="entry name" value="Hex-like_dom2"/>
</dbReference>
<proteinExistence type="inferred from homology"/>
<dbReference type="Pfam" id="PF14845">
    <property type="entry name" value="Glycohydro_20b2"/>
    <property type="match status" value="1"/>
</dbReference>
<comment type="catalytic activity">
    <reaction evidence="1 6">
        <text>Hydrolysis of terminal non-reducing N-acetyl-D-hexosamine residues in N-acetyl-beta-D-hexosaminides.</text>
        <dbReference type="EC" id="3.2.1.52"/>
    </reaction>
</comment>
<comment type="similarity">
    <text evidence="2 6">Belongs to the glycosyl hydrolase 20 family.</text>
</comment>
<keyword evidence="11" id="KW-1185">Reference proteome</keyword>
<evidence type="ECO:0000259" key="8">
    <source>
        <dbReference type="Pfam" id="PF00728"/>
    </source>
</evidence>
<dbReference type="Pfam" id="PF00728">
    <property type="entry name" value="Glyco_hydro_20"/>
    <property type="match status" value="1"/>
</dbReference>
<keyword evidence="3 6" id="KW-0378">Hydrolase</keyword>
<dbReference type="InterPro" id="IPR025705">
    <property type="entry name" value="Beta_hexosaminidase_sua/sub"/>
</dbReference>
<dbReference type="Gene3D" id="3.30.379.10">
    <property type="entry name" value="Chitobiase/beta-hexosaminidase domain 2-like"/>
    <property type="match status" value="1"/>
</dbReference>
<evidence type="ECO:0000256" key="4">
    <source>
        <dbReference type="ARBA" id="ARBA00023180"/>
    </source>
</evidence>
<keyword evidence="4" id="KW-0325">Glycoprotein</keyword>
<feature type="signal peptide" evidence="7">
    <location>
        <begin position="1"/>
        <end position="24"/>
    </location>
</feature>
<dbReference type="PANTHER" id="PTHR22600:SF21">
    <property type="entry name" value="BETA-HEXOSAMINIDASE A"/>
    <property type="match status" value="1"/>
</dbReference>
<evidence type="ECO:0000256" key="5">
    <source>
        <dbReference type="ARBA" id="ARBA00023295"/>
    </source>
</evidence>
<evidence type="ECO:0000313" key="10">
    <source>
        <dbReference type="EMBL" id="CAL8089385.1"/>
    </source>
</evidence>
<dbReference type="PANTHER" id="PTHR22600">
    <property type="entry name" value="BETA-HEXOSAMINIDASE"/>
    <property type="match status" value="1"/>
</dbReference>
<keyword evidence="5 6" id="KW-0326">Glycosidase</keyword>
<evidence type="ECO:0000313" key="11">
    <source>
        <dbReference type="Proteomes" id="UP001642540"/>
    </source>
</evidence>
<evidence type="ECO:0000256" key="3">
    <source>
        <dbReference type="ARBA" id="ARBA00022801"/>
    </source>
</evidence>